<keyword evidence="3" id="KW-0862">Zinc</keyword>
<dbReference type="Pfam" id="PF00628">
    <property type="entry name" value="PHD"/>
    <property type="match status" value="1"/>
</dbReference>
<dbReference type="GO" id="GO:0008270">
    <property type="term" value="F:zinc ion binding"/>
    <property type="evidence" value="ECO:0007669"/>
    <property type="project" value="UniProtKB-KW"/>
</dbReference>
<reference evidence="8" key="1">
    <citation type="submission" date="2012-12" db="EMBL/GenBank/DDBJ databases">
        <authorList>
            <person name="Hellsten U."/>
            <person name="Grimwood J."/>
            <person name="Chapman J.A."/>
            <person name="Shapiro H."/>
            <person name="Aerts A."/>
            <person name="Otillar R.P."/>
            <person name="Terry A.Y."/>
            <person name="Boore J.L."/>
            <person name="Simakov O."/>
            <person name="Marletaz F."/>
            <person name="Cho S.-J."/>
            <person name="Edsinger-Gonzales E."/>
            <person name="Havlak P."/>
            <person name="Kuo D.-H."/>
            <person name="Larsson T."/>
            <person name="Lv J."/>
            <person name="Arendt D."/>
            <person name="Savage R."/>
            <person name="Osoegawa K."/>
            <person name="de Jong P."/>
            <person name="Lindberg D.R."/>
            <person name="Seaver E.C."/>
            <person name="Weisblat D.A."/>
            <person name="Putnam N.H."/>
            <person name="Grigoriev I.V."/>
            <person name="Rokhsar D.S."/>
        </authorList>
    </citation>
    <scope>NUCLEOTIDE SEQUENCE</scope>
    <source>
        <strain evidence="8">I ESC-2004</strain>
    </source>
</reference>
<dbReference type="Gene3D" id="3.30.40.10">
    <property type="entry name" value="Zinc/RING finger domain, C3HC4 (zinc finger)"/>
    <property type="match status" value="1"/>
</dbReference>
<evidence type="ECO:0000313" key="6">
    <source>
        <dbReference type="EMBL" id="ELU07940.1"/>
    </source>
</evidence>
<reference evidence="7" key="3">
    <citation type="submission" date="2015-06" db="UniProtKB">
        <authorList>
            <consortium name="EnsemblMetazoa"/>
        </authorList>
    </citation>
    <scope>IDENTIFICATION</scope>
</reference>
<dbReference type="EnsemblMetazoa" id="CapteT117486">
    <property type="protein sequence ID" value="CapteP117486"/>
    <property type="gene ID" value="CapteG117486"/>
</dbReference>
<dbReference type="InterPro" id="IPR043563">
    <property type="entry name" value="Sp110/Sp140/Sp140L-like"/>
</dbReference>
<evidence type="ECO:0000256" key="2">
    <source>
        <dbReference type="ARBA" id="ARBA00022771"/>
    </source>
</evidence>
<feature type="compositionally biased region" description="Polar residues" evidence="4">
    <location>
        <begin position="17"/>
        <end position="30"/>
    </location>
</feature>
<keyword evidence="8" id="KW-1185">Reference proteome</keyword>
<dbReference type="EMBL" id="KB299489">
    <property type="protein sequence ID" value="ELU07940.1"/>
    <property type="molecule type" value="Genomic_DNA"/>
</dbReference>
<feature type="domain" description="PHD-type" evidence="5">
    <location>
        <begin position="40"/>
        <end position="67"/>
    </location>
</feature>
<dbReference type="GO" id="GO:0005634">
    <property type="term" value="C:nucleus"/>
    <property type="evidence" value="ECO:0007669"/>
    <property type="project" value="TreeGrafter"/>
</dbReference>
<dbReference type="STRING" id="283909.R7UNZ9"/>
<dbReference type="Proteomes" id="UP000014760">
    <property type="component" value="Unassembled WGS sequence"/>
</dbReference>
<dbReference type="HOGENOM" id="CLU_2707194_0_0_1"/>
<dbReference type="AlphaFoldDB" id="R7UNZ9"/>
<dbReference type="SUPFAM" id="SSF57903">
    <property type="entry name" value="FYVE/PHD zinc finger"/>
    <property type="match status" value="1"/>
</dbReference>
<gene>
    <name evidence="6" type="ORF">CAPTEDRAFT_117486</name>
</gene>
<evidence type="ECO:0000256" key="1">
    <source>
        <dbReference type="ARBA" id="ARBA00022723"/>
    </source>
</evidence>
<keyword evidence="2" id="KW-0863">Zinc-finger</keyword>
<sequence>MDPTPPPPPPPPPPTVSKRSGSRSRSQAALDQSDPSEDWCAVCKNGGNLLCCDGCPKVFHLNCYVPILKCFPR</sequence>
<proteinExistence type="predicted"/>
<keyword evidence="1" id="KW-0479">Metal-binding</keyword>
<evidence type="ECO:0000313" key="8">
    <source>
        <dbReference type="Proteomes" id="UP000014760"/>
    </source>
</evidence>
<dbReference type="EMBL" id="AMQN01042676">
    <property type="status" value="NOT_ANNOTATED_CDS"/>
    <property type="molecule type" value="Genomic_DNA"/>
</dbReference>
<dbReference type="PANTHER" id="PTHR46386:SF11">
    <property type="entry name" value="AUTOIMMUNE REGULATOR"/>
    <property type="match status" value="1"/>
</dbReference>
<accession>R7UNZ9</accession>
<evidence type="ECO:0000256" key="4">
    <source>
        <dbReference type="SAM" id="MobiDB-lite"/>
    </source>
</evidence>
<reference evidence="6 8" key="2">
    <citation type="journal article" date="2013" name="Nature">
        <title>Insights into bilaterian evolution from three spiralian genomes.</title>
        <authorList>
            <person name="Simakov O."/>
            <person name="Marletaz F."/>
            <person name="Cho S.J."/>
            <person name="Edsinger-Gonzales E."/>
            <person name="Havlak P."/>
            <person name="Hellsten U."/>
            <person name="Kuo D.H."/>
            <person name="Larsson T."/>
            <person name="Lv J."/>
            <person name="Arendt D."/>
            <person name="Savage R."/>
            <person name="Osoegawa K."/>
            <person name="de Jong P."/>
            <person name="Grimwood J."/>
            <person name="Chapman J.A."/>
            <person name="Shapiro H."/>
            <person name="Aerts A."/>
            <person name="Otillar R.P."/>
            <person name="Terry A.Y."/>
            <person name="Boore J.L."/>
            <person name="Grigoriev I.V."/>
            <person name="Lindberg D.R."/>
            <person name="Seaver E.C."/>
            <person name="Weisblat D.A."/>
            <person name="Putnam N.H."/>
            <person name="Rokhsar D.S."/>
        </authorList>
    </citation>
    <scope>NUCLEOTIDE SEQUENCE</scope>
    <source>
        <strain evidence="6 8">I ESC-2004</strain>
    </source>
</reference>
<organism evidence="6">
    <name type="scientific">Capitella teleta</name>
    <name type="common">Polychaete worm</name>
    <dbReference type="NCBI Taxonomy" id="283909"/>
    <lineage>
        <taxon>Eukaryota</taxon>
        <taxon>Metazoa</taxon>
        <taxon>Spiralia</taxon>
        <taxon>Lophotrochozoa</taxon>
        <taxon>Annelida</taxon>
        <taxon>Polychaeta</taxon>
        <taxon>Sedentaria</taxon>
        <taxon>Scolecida</taxon>
        <taxon>Capitellidae</taxon>
        <taxon>Capitella</taxon>
    </lineage>
</organism>
<evidence type="ECO:0000313" key="7">
    <source>
        <dbReference type="EnsemblMetazoa" id="CapteP117486"/>
    </source>
</evidence>
<dbReference type="OMA" id="GADHGDP"/>
<dbReference type="InterPro" id="IPR011011">
    <property type="entry name" value="Znf_FYVE_PHD"/>
</dbReference>
<dbReference type="InterPro" id="IPR019787">
    <property type="entry name" value="Znf_PHD-finger"/>
</dbReference>
<dbReference type="OrthoDB" id="6020909at2759"/>
<dbReference type="PANTHER" id="PTHR46386">
    <property type="entry name" value="NUCLEAR BODY PROTEIN SP140"/>
    <property type="match status" value="1"/>
</dbReference>
<feature type="compositionally biased region" description="Pro residues" evidence="4">
    <location>
        <begin position="1"/>
        <end position="15"/>
    </location>
</feature>
<evidence type="ECO:0000256" key="3">
    <source>
        <dbReference type="ARBA" id="ARBA00022833"/>
    </source>
</evidence>
<evidence type="ECO:0000259" key="5">
    <source>
        <dbReference type="Pfam" id="PF00628"/>
    </source>
</evidence>
<dbReference type="GO" id="GO:0000981">
    <property type="term" value="F:DNA-binding transcription factor activity, RNA polymerase II-specific"/>
    <property type="evidence" value="ECO:0007669"/>
    <property type="project" value="TreeGrafter"/>
</dbReference>
<name>R7UNZ9_CAPTE</name>
<feature type="region of interest" description="Disordered" evidence="4">
    <location>
        <begin position="1"/>
        <end position="37"/>
    </location>
</feature>
<dbReference type="InterPro" id="IPR013083">
    <property type="entry name" value="Znf_RING/FYVE/PHD"/>
</dbReference>
<protein>
    <recommendedName>
        <fullName evidence="5">PHD-type domain-containing protein</fullName>
    </recommendedName>
</protein>